<evidence type="ECO:0000313" key="2">
    <source>
        <dbReference type="Proteomes" id="UP000886847"/>
    </source>
</evidence>
<gene>
    <name evidence="1" type="ORF">H9851_00350</name>
</gene>
<proteinExistence type="predicted"/>
<sequence length="104" mass="11622">MRIVWNKNAAASPFLHEPNGKLGALAQKRGFACARIIFYCIRNFTFYILHLPFAQARGRGRCAVRRMIAEVYGEVTTSARARTLRGGAPTSFRKGVGKNFCLDL</sequence>
<reference evidence="1" key="1">
    <citation type="journal article" date="2021" name="PeerJ">
        <title>Extensive microbial diversity within the chicken gut microbiome revealed by metagenomics and culture.</title>
        <authorList>
            <person name="Gilroy R."/>
            <person name="Ravi A."/>
            <person name="Getino M."/>
            <person name="Pursley I."/>
            <person name="Horton D.L."/>
            <person name="Alikhan N.F."/>
            <person name="Baker D."/>
            <person name="Gharbi K."/>
            <person name="Hall N."/>
            <person name="Watson M."/>
            <person name="Adriaenssens E.M."/>
            <person name="Foster-Nyarko E."/>
            <person name="Jarju S."/>
            <person name="Secka A."/>
            <person name="Antonio M."/>
            <person name="Oren A."/>
            <person name="Chaudhuri R.R."/>
            <person name="La Ragione R."/>
            <person name="Hildebrand F."/>
            <person name="Pallen M.J."/>
        </authorList>
    </citation>
    <scope>NUCLEOTIDE SEQUENCE</scope>
    <source>
        <strain evidence="1">2189</strain>
    </source>
</reference>
<protein>
    <submittedName>
        <fullName evidence="1">Uncharacterized protein</fullName>
    </submittedName>
</protein>
<dbReference type="EMBL" id="DXEW01000003">
    <property type="protein sequence ID" value="HIX49720.1"/>
    <property type="molecule type" value="Genomic_DNA"/>
</dbReference>
<organism evidence="1 2">
    <name type="scientific">Candidatus Borkfalkia faecavium</name>
    <dbReference type="NCBI Taxonomy" id="2838508"/>
    <lineage>
        <taxon>Bacteria</taxon>
        <taxon>Bacillati</taxon>
        <taxon>Bacillota</taxon>
        <taxon>Clostridia</taxon>
        <taxon>Christensenellales</taxon>
        <taxon>Christensenellaceae</taxon>
        <taxon>Candidatus Borkfalkia</taxon>
    </lineage>
</organism>
<reference evidence="1" key="2">
    <citation type="submission" date="2021-04" db="EMBL/GenBank/DDBJ databases">
        <authorList>
            <person name="Gilroy R."/>
        </authorList>
    </citation>
    <scope>NUCLEOTIDE SEQUENCE</scope>
    <source>
        <strain evidence="1">2189</strain>
    </source>
</reference>
<comment type="caution">
    <text evidence="1">The sequence shown here is derived from an EMBL/GenBank/DDBJ whole genome shotgun (WGS) entry which is preliminary data.</text>
</comment>
<dbReference type="Proteomes" id="UP000886847">
    <property type="component" value="Unassembled WGS sequence"/>
</dbReference>
<dbReference type="AlphaFoldDB" id="A0A9D2ATV6"/>
<evidence type="ECO:0000313" key="1">
    <source>
        <dbReference type="EMBL" id="HIX49720.1"/>
    </source>
</evidence>
<accession>A0A9D2ATV6</accession>
<name>A0A9D2ATV6_9FIRM</name>